<keyword evidence="2" id="KW-0472">Membrane</keyword>
<protein>
    <submittedName>
        <fullName evidence="4">Unannotated protein</fullName>
    </submittedName>
</protein>
<evidence type="ECO:0000256" key="2">
    <source>
        <dbReference type="SAM" id="Phobius"/>
    </source>
</evidence>
<accession>A0A6J6STR1</accession>
<evidence type="ECO:0000313" key="5">
    <source>
        <dbReference type="EMBL" id="CAB5032994.1"/>
    </source>
</evidence>
<dbReference type="AlphaFoldDB" id="A0A6J6STR1"/>
<keyword evidence="2" id="KW-0812">Transmembrane</keyword>
<reference evidence="4" key="1">
    <citation type="submission" date="2020-05" db="EMBL/GenBank/DDBJ databases">
        <authorList>
            <person name="Chiriac C."/>
            <person name="Salcher M."/>
            <person name="Ghai R."/>
            <person name="Kavagutti S V."/>
        </authorList>
    </citation>
    <scope>NUCLEOTIDE SEQUENCE</scope>
</reference>
<evidence type="ECO:0000259" key="3">
    <source>
        <dbReference type="Pfam" id="PF13239"/>
    </source>
</evidence>
<feature type="transmembrane region" description="Helical" evidence="2">
    <location>
        <begin position="47"/>
        <end position="68"/>
    </location>
</feature>
<dbReference type="EMBL" id="CAEZYK010000169">
    <property type="protein sequence ID" value="CAB4738321.1"/>
    <property type="molecule type" value="Genomic_DNA"/>
</dbReference>
<dbReference type="EMBL" id="CAFBPQ010000085">
    <property type="protein sequence ID" value="CAB5032994.1"/>
    <property type="molecule type" value="Genomic_DNA"/>
</dbReference>
<feature type="domain" description="2TM" evidence="3">
    <location>
        <begin position="10"/>
        <end position="84"/>
    </location>
</feature>
<proteinExistence type="predicted"/>
<evidence type="ECO:0000313" key="4">
    <source>
        <dbReference type="EMBL" id="CAB4738321.1"/>
    </source>
</evidence>
<name>A0A6J6STR1_9ZZZZ</name>
<organism evidence="4">
    <name type="scientific">freshwater metagenome</name>
    <dbReference type="NCBI Taxonomy" id="449393"/>
    <lineage>
        <taxon>unclassified sequences</taxon>
        <taxon>metagenomes</taxon>
        <taxon>ecological metagenomes</taxon>
    </lineage>
</organism>
<dbReference type="InterPro" id="IPR025698">
    <property type="entry name" value="2TM_dom"/>
</dbReference>
<gene>
    <name evidence="4" type="ORF">UFOPK2683_01719</name>
    <name evidence="5" type="ORF">UFOPK4121_01593</name>
</gene>
<keyword evidence="2" id="KW-1133">Transmembrane helix</keyword>
<feature type="transmembrane region" description="Helical" evidence="2">
    <location>
        <begin position="21"/>
        <end position="41"/>
    </location>
</feature>
<sequence length="94" mass="10565">MTNDESIRSAAEKRLKAQRAFWRMLGGFVILWAAMIVIWAVEGAGYFWPFWVFFGTGLATIFTGWGAFGPRDSGPSEAQIQEEMRKYQGPPTGN</sequence>
<dbReference type="Pfam" id="PF13239">
    <property type="entry name" value="2TM"/>
    <property type="match status" value="1"/>
</dbReference>
<feature type="region of interest" description="Disordered" evidence="1">
    <location>
        <begin position="72"/>
        <end position="94"/>
    </location>
</feature>
<evidence type="ECO:0000256" key="1">
    <source>
        <dbReference type="SAM" id="MobiDB-lite"/>
    </source>
</evidence>